<dbReference type="Pfam" id="PF16978">
    <property type="entry name" value="CRIM"/>
    <property type="match status" value="1"/>
</dbReference>
<keyword evidence="5" id="KW-1185">Reference proteome</keyword>
<feature type="region of interest" description="Disordered" evidence="2">
    <location>
        <begin position="599"/>
        <end position="623"/>
    </location>
</feature>
<dbReference type="InterPro" id="IPR008828">
    <property type="entry name" value="Sin1/Avo1"/>
</dbReference>
<dbReference type="InterPro" id="IPR031567">
    <property type="entry name" value="CRIM_dom"/>
</dbReference>
<reference evidence="6" key="1">
    <citation type="submission" date="2017-02" db="UniProtKB">
        <authorList>
            <consortium name="WormBaseParasite"/>
        </authorList>
    </citation>
    <scope>IDENTIFICATION</scope>
</reference>
<sequence length="642" mass="71451">MAYFCPSDLIDAIRYEFGVEDETGVSMKVVPRPTRRSKPGGLPLNFRSDNASFSNDEEYSPNFFIHPEDLIPDTVTDTRIRSRTIDSDKSSAVGSVKCPNVIIPGTLPTEGCQQEAGFLQLREVPSAIECHQSLTMKLVRENTEVIDPNLASYAKFESTDPAQSRKLVVFFPFAEALPEEHYGCMLNVSVYSHTAVTDLIGLCCYVYMRNHRKPDISDPSLFQMLMAEDNGEVDEDLPAIDGHRLLSELGLCWSTVAVVPRLSTNSSGSDKTKIIVYTVNGAEYEFFLDSLDLSLRWLRDEALKRRKEIEGDSFVSEYPTLQEYVLEAIQRPNVALDLDATIGSTSCTDFLMLRKNSSRGSFQLSLGIQYDNSPPSLTPTAFSSGHHSPRFGSFGPENGSTCSLANDKVNIGLLIEEYSADRVHRYKPKSSTKLLFGKEGFEVKPDLSDRRRSVIFPVTFEKPITVLWNTVGTMDLGDHCGGKRSLKIVWVPLLESAFRSQLNGPCVFPSSSASSRTDSFDSLENEDFNKQQFSLINEKSRWKTLHLELSAEDACNFYSKASEILNSLQPQTMSLYKASAGGKRKPSVALEAVTNMSSRKSSNIKLPSRSSIGKPSPVPKVRGNKISRLAVSIQKIWNRDHS</sequence>
<feature type="domain" description="Target of rapamycin complex 2 subunit MAPKAP1-like Ras-binding" evidence="4">
    <location>
        <begin position="280"/>
        <end position="354"/>
    </location>
</feature>
<dbReference type="WBParaSite" id="SMUV_0000567701-mRNA-1">
    <property type="protein sequence ID" value="SMUV_0000567701-mRNA-1"/>
    <property type="gene ID" value="SMUV_0000567701"/>
</dbReference>
<feature type="domain" description="CRIM" evidence="3">
    <location>
        <begin position="135"/>
        <end position="261"/>
    </location>
</feature>
<evidence type="ECO:0000256" key="1">
    <source>
        <dbReference type="ARBA" id="ARBA00009407"/>
    </source>
</evidence>
<dbReference type="GO" id="GO:0005546">
    <property type="term" value="F:phosphatidylinositol-4,5-bisphosphate binding"/>
    <property type="evidence" value="ECO:0007669"/>
    <property type="project" value="TreeGrafter"/>
</dbReference>
<evidence type="ECO:0000256" key="2">
    <source>
        <dbReference type="SAM" id="MobiDB-lite"/>
    </source>
</evidence>
<evidence type="ECO:0000259" key="3">
    <source>
        <dbReference type="Pfam" id="PF16978"/>
    </source>
</evidence>
<dbReference type="GO" id="GO:0038203">
    <property type="term" value="P:TORC2 signaling"/>
    <property type="evidence" value="ECO:0007669"/>
    <property type="project" value="TreeGrafter"/>
</dbReference>
<dbReference type="STRING" id="451379.A0A0N5AM75"/>
<dbReference type="AlphaFoldDB" id="A0A0N5AM75"/>
<evidence type="ECO:0000313" key="6">
    <source>
        <dbReference type="WBParaSite" id="SMUV_0000567701-mRNA-1"/>
    </source>
</evidence>
<comment type="similarity">
    <text evidence="1">Belongs to the SIN1 family.</text>
</comment>
<dbReference type="PANTHER" id="PTHR13335">
    <property type="entry name" value="TARGET OF RAPAMYCIN COMPLEX 2 SUBUNIT MAPKAP1"/>
    <property type="match status" value="1"/>
</dbReference>
<dbReference type="GO" id="GO:0005737">
    <property type="term" value="C:cytoplasm"/>
    <property type="evidence" value="ECO:0007669"/>
    <property type="project" value="TreeGrafter"/>
</dbReference>
<dbReference type="Proteomes" id="UP000046393">
    <property type="component" value="Unplaced"/>
</dbReference>
<dbReference type="Pfam" id="PF25322">
    <property type="entry name" value="RBD_SIN1"/>
    <property type="match status" value="1"/>
</dbReference>
<evidence type="ECO:0000313" key="5">
    <source>
        <dbReference type="Proteomes" id="UP000046393"/>
    </source>
</evidence>
<evidence type="ECO:0000259" key="4">
    <source>
        <dbReference type="Pfam" id="PF25322"/>
    </source>
</evidence>
<protein>
    <submittedName>
        <fullName evidence="6">CRIM domain-containing protein</fullName>
    </submittedName>
</protein>
<accession>A0A0N5AM75</accession>
<dbReference type="GO" id="GO:0031932">
    <property type="term" value="C:TORC2 complex"/>
    <property type="evidence" value="ECO:0007669"/>
    <property type="project" value="InterPro"/>
</dbReference>
<name>A0A0N5AM75_9BILA</name>
<proteinExistence type="inferred from homology"/>
<dbReference type="InterPro" id="IPR057339">
    <property type="entry name" value="RBD_SIN1"/>
</dbReference>
<feature type="compositionally biased region" description="Polar residues" evidence="2">
    <location>
        <begin position="599"/>
        <end position="613"/>
    </location>
</feature>
<dbReference type="PANTHER" id="PTHR13335:SF1">
    <property type="entry name" value="TARGET OF RAPAMYCIN COMPLEX 2 SUBUNIT MAPKAP1"/>
    <property type="match status" value="1"/>
</dbReference>
<organism evidence="5 6">
    <name type="scientific">Syphacia muris</name>
    <dbReference type="NCBI Taxonomy" id="451379"/>
    <lineage>
        <taxon>Eukaryota</taxon>
        <taxon>Metazoa</taxon>
        <taxon>Ecdysozoa</taxon>
        <taxon>Nematoda</taxon>
        <taxon>Chromadorea</taxon>
        <taxon>Rhabditida</taxon>
        <taxon>Spirurina</taxon>
        <taxon>Oxyuridomorpha</taxon>
        <taxon>Oxyuroidea</taxon>
        <taxon>Oxyuridae</taxon>
        <taxon>Syphacia</taxon>
    </lineage>
</organism>
<dbReference type="GO" id="GO:0005886">
    <property type="term" value="C:plasma membrane"/>
    <property type="evidence" value="ECO:0007669"/>
    <property type="project" value="TreeGrafter"/>
</dbReference>